<reference evidence="1 2" key="1">
    <citation type="submission" date="2022-03" db="EMBL/GenBank/DDBJ databases">
        <title>A chromosomal length assembly of Cordylochernes scorpioides.</title>
        <authorList>
            <person name="Zeh D."/>
            <person name="Zeh J."/>
        </authorList>
    </citation>
    <scope>NUCLEOTIDE SEQUENCE [LARGE SCALE GENOMIC DNA]</scope>
    <source>
        <strain evidence="1">IN4F17</strain>
        <tissue evidence="1">Whole Body</tissue>
    </source>
</reference>
<protein>
    <submittedName>
        <fullName evidence="1">Uncharacterized protein</fullName>
    </submittedName>
</protein>
<keyword evidence="2" id="KW-1185">Reference proteome</keyword>
<sequence>MVVWKAAKLWRDKTQRKRPRFHRPLTRLLNHEDISSLNRLVCRAAEVQKAVRFWYKKIFHKSVTTLVQWVQTESFPREIAELAKGRIVKKAKIARLSPFLINGTICLKSRILQVNKVPAEQKTPAILPSNHHVTELLIQAEHE</sequence>
<name>A0ABY6LSI1_9ARAC</name>
<organism evidence="1 2">
    <name type="scientific">Cordylochernes scorpioides</name>
    <dbReference type="NCBI Taxonomy" id="51811"/>
    <lineage>
        <taxon>Eukaryota</taxon>
        <taxon>Metazoa</taxon>
        <taxon>Ecdysozoa</taxon>
        <taxon>Arthropoda</taxon>
        <taxon>Chelicerata</taxon>
        <taxon>Arachnida</taxon>
        <taxon>Pseudoscorpiones</taxon>
        <taxon>Cheliferoidea</taxon>
        <taxon>Chernetidae</taxon>
        <taxon>Cordylochernes</taxon>
    </lineage>
</organism>
<evidence type="ECO:0000313" key="1">
    <source>
        <dbReference type="EMBL" id="UYV84206.1"/>
    </source>
</evidence>
<dbReference type="Proteomes" id="UP001235939">
    <property type="component" value="Chromosome X"/>
</dbReference>
<gene>
    <name evidence="1" type="ORF">LAZ67_X001521</name>
</gene>
<proteinExistence type="predicted"/>
<dbReference type="EMBL" id="CP092886">
    <property type="protein sequence ID" value="UYV84206.1"/>
    <property type="molecule type" value="Genomic_DNA"/>
</dbReference>
<evidence type="ECO:0000313" key="2">
    <source>
        <dbReference type="Proteomes" id="UP001235939"/>
    </source>
</evidence>
<accession>A0ABY6LSI1</accession>